<evidence type="ECO:0000256" key="4">
    <source>
        <dbReference type="ARBA" id="ARBA00022692"/>
    </source>
</evidence>
<dbReference type="EMBL" id="JAJEPR010000024">
    <property type="protein sequence ID" value="MCC2190654.1"/>
    <property type="molecule type" value="Genomic_DNA"/>
</dbReference>
<keyword evidence="10" id="KW-1185">Reference proteome</keyword>
<proteinExistence type="inferred from homology"/>
<keyword evidence="3" id="KW-1003">Cell membrane</keyword>
<dbReference type="AlphaFoldDB" id="A0AAE3DUB0"/>
<evidence type="ECO:0000313" key="10">
    <source>
        <dbReference type="Proteomes" id="UP001197875"/>
    </source>
</evidence>
<feature type="transmembrane region" description="Helical" evidence="7">
    <location>
        <begin position="143"/>
        <end position="166"/>
    </location>
</feature>
<evidence type="ECO:0000313" key="9">
    <source>
        <dbReference type="EMBL" id="MCC2190654.1"/>
    </source>
</evidence>
<evidence type="ECO:0000256" key="5">
    <source>
        <dbReference type="ARBA" id="ARBA00022989"/>
    </source>
</evidence>
<dbReference type="Proteomes" id="UP001197875">
    <property type="component" value="Unassembled WGS sequence"/>
</dbReference>
<feature type="transmembrane region" description="Helical" evidence="7">
    <location>
        <begin position="12"/>
        <end position="35"/>
    </location>
</feature>
<dbReference type="InterPro" id="IPR000515">
    <property type="entry name" value="MetI-like"/>
</dbReference>
<dbReference type="RefSeq" id="WP_178047367.1">
    <property type="nucleotide sequence ID" value="NZ_JAJEPR010000024.1"/>
</dbReference>
<comment type="similarity">
    <text evidence="7">Belongs to the binding-protein-dependent transport system permease family.</text>
</comment>
<sequence length="299" mass="33410">MTNILGKSEKRFQVIIHIILIFMALAAILPLWVLVAGSVTGEQELILEGYSLMPKTFSLDAYKYLFYKASEIFRAYGITVFITVVGTAASLFITPLLAYPLSRKDFKARNIFSFLVFFTMLFNGGIVPSYIMWTRIFHLKNTITALILPGLLMNGFNVILMKNYFAQNIPAELIEAAKMDGAGEFKIFFKMILPLSLPIMATVGLFVGIGYWNDWTNGLYYVTDAKLYSLQNLLNRILQDVQFLNSSTMTNAGVAATTQMPSVSIRMAISVVGILPIMVLYPFFQKYFVKGIAVGAVKG</sequence>
<keyword evidence="5 7" id="KW-1133">Transmembrane helix</keyword>
<reference evidence="9 10" key="1">
    <citation type="submission" date="2021-10" db="EMBL/GenBank/DDBJ databases">
        <title>Anaerobic single-cell dispensing facilitates the cultivation of human gut bacteria.</title>
        <authorList>
            <person name="Afrizal A."/>
        </authorList>
    </citation>
    <scope>NUCLEOTIDE SEQUENCE [LARGE SCALE GENOMIC DNA]</scope>
    <source>
        <strain evidence="9 10">CLA-AA-H277</strain>
    </source>
</reference>
<keyword evidence="6 7" id="KW-0472">Membrane</keyword>
<feature type="transmembrane region" description="Helical" evidence="7">
    <location>
        <begin position="187"/>
        <end position="212"/>
    </location>
</feature>
<keyword evidence="2 7" id="KW-0813">Transport</keyword>
<dbReference type="CDD" id="cd06261">
    <property type="entry name" value="TM_PBP2"/>
    <property type="match status" value="1"/>
</dbReference>
<dbReference type="Pfam" id="PF00528">
    <property type="entry name" value="BPD_transp_1"/>
    <property type="match status" value="1"/>
</dbReference>
<dbReference type="InterPro" id="IPR035906">
    <property type="entry name" value="MetI-like_sf"/>
</dbReference>
<dbReference type="PROSITE" id="PS50928">
    <property type="entry name" value="ABC_TM1"/>
    <property type="match status" value="1"/>
</dbReference>
<dbReference type="PANTHER" id="PTHR43744">
    <property type="entry name" value="ABC TRANSPORTER PERMEASE PROTEIN MG189-RELATED-RELATED"/>
    <property type="match status" value="1"/>
</dbReference>
<dbReference type="Gene3D" id="1.10.3720.10">
    <property type="entry name" value="MetI-like"/>
    <property type="match status" value="1"/>
</dbReference>
<dbReference type="GO" id="GO:0005886">
    <property type="term" value="C:plasma membrane"/>
    <property type="evidence" value="ECO:0007669"/>
    <property type="project" value="UniProtKB-SubCell"/>
</dbReference>
<evidence type="ECO:0000256" key="3">
    <source>
        <dbReference type="ARBA" id="ARBA00022475"/>
    </source>
</evidence>
<feature type="transmembrane region" description="Helical" evidence="7">
    <location>
        <begin position="111"/>
        <end position="131"/>
    </location>
</feature>
<protein>
    <submittedName>
        <fullName evidence="9">Carbohydrate ABC transporter permease</fullName>
    </submittedName>
</protein>
<organism evidence="9 10">
    <name type="scientific">Fusicatenibacter faecihominis</name>
    <dbReference type="NCBI Taxonomy" id="2881276"/>
    <lineage>
        <taxon>Bacteria</taxon>
        <taxon>Bacillati</taxon>
        <taxon>Bacillota</taxon>
        <taxon>Clostridia</taxon>
        <taxon>Lachnospirales</taxon>
        <taxon>Lachnospiraceae</taxon>
        <taxon>Fusicatenibacter</taxon>
    </lineage>
</organism>
<dbReference type="SUPFAM" id="SSF161098">
    <property type="entry name" value="MetI-like"/>
    <property type="match status" value="1"/>
</dbReference>
<comment type="subcellular location">
    <subcellularLocation>
        <location evidence="1 7">Cell membrane</location>
        <topology evidence="1 7">Multi-pass membrane protein</topology>
    </subcellularLocation>
</comment>
<evidence type="ECO:0000256" key="2">
    <source>
        <dbReference type="ARBA" id="ARBA00022448"/>
    </source>
</evidence>
<name>A0AAE3DUB0_9FIRM</name>
<keyword evidence="4 7" id="KW-0812">Transmembrane</keyword>
<dbReference type="PANTHER" id="PTHR43744:SF9">
    <property type="entry name" value="POLYGALACTURONAN_RHAMNOGALACTURONAN TRANSPORT SYSTEM PERMEASE PROTEIN YTCP"/>
    <property type="match status" value="1"/>
</dbReference>
<feature type="transmembrane region" description="Helical" evidence="7">
    <location>
        <begin position="263"/>
        <end position="284"/>
    </location>
</feature>
<evidence type="ECO:0000256" key="6">
    <source>
        <dbReference type="ARBA" id="ARBA00023136"/>
    </source>
</evidence>
<feature type="domain" description="ABC transmembrane type-1" evidence="8">
    <location>
        <begin position="76"/>
        <end position="284"/>
    </location>
</feature>
<evidence type="ECO:0000256" key="7">
    <source>
        <dbReference type="RuleBase" id="RU363032"/>
    </source>
</evidence>
<dbReference type="GO" id="GO:0055085">
    <property type="term" value="P:transmembrane transport"/>
    <property type="evidence" value="ECO:0007669"/>
    <property type="project" value="InterPro"/>
</dbReference>
<gene>
    <name evidence="9" type="ORF">LKD71_12750</name>
</gene>
<evidence type="ECO:0000256" key="1">
    <source>
        <dbReference type="ARBA" id="ARBA00004651"/>
    </source>
</evidence>
<accession>A0AAE3DUB0</accession>
<feature type="transmembrane region" description="Helical" evidence="7">
    <location>
        <begin position="75"/>
        <end position="99"/>
    </location>
</feature>
<evidence type="ECO:0000259" key="8">
    <source>
        <dbReference type="PROSITE" id="PS50928"/>
    </source>
</evidence>
<comment type="caution">
    <text evidence="9">The sequence shown here is derived from an EMBL/GenBank/DDBJ whole genome shotgun (WGS) entry which is preliminary data.</text>
</comment>